<evidence type="ECO:0000313" key="1">
    <source>
        <dbReference type="EMBL" id="KZE78770.1"/>
    </source>
</evidence>
<keyword evidence="2" id="KW-1185">Reference proteome</keyword>
<name>A0A163Y1Q5_9BACL</name>
<dbReference type="Proteomes" id="UP000076563">
    <property type="component" value="Unassembled WGS sequence"/>
</dbReference>
<sequence>MVSFAFYRCNHTVMMRLRLLPGKHFLESRSAPEYSSAALTYSNSRLKHMIRKIKMDENTDKALIAKMCDQIQSSSESAVGVAENEMKIGLMNPHNLQWFE</sequence>
<protein>
    <submittedName>
        <fullName evidence="1">Uncharacterized protein</fullName>
    </submittedName>
</protein>
<proteinExistence type="predicted"/>
<dbReference type="AlphaFoldDB" id="A0A163Y1Q5"/>
<accession>A0A163Y1Q5</accession>
<reference evidence="2" key="1">
    <citation type="submission" date="2016-01" db="EMBL/GenBank/DDBJ databases">
        <title>Draft genome of Chromobacterium sp. F49.</title>
        <authorList>
            <person name="Hong K.W."/>
        </authorList>
    </citation>
    <scope>NUCLEOTIDE SEQUENCE [LARGE SCALE GENOMIC DNA]</scope>
    <source>
        <strain evidence="2">M63</strain>
    </source>
</reference>
<evidence type="ECO:0000313" key="2">
    <source>
        <dbReference type="Proteomes" id="UP000076563"/>
    </source>
</evidence>
<comment type="caution">
    <text evidence="1">The sequence shown here is derived from an EMBL/GenBank/DDBJ whole genome shotgun (WGS) entry which is preliminary data.</text>
</comment>
<dbReference type="EMBL" id="LQRA01000053">
    <property type="protein sequence ID" value="KZE78770.1"/>
    <property type="molecule type" value="Genomic_DNA"/>
</dbReference>
<organism evidence="1 2">
    <name type="scientific">Paenibacillus elgii</name>
    <dbReference type="NCBI Taxonomy" id="189691"/>
    <lineage>
        <taxon>Bacteria</taxon>
        <taxon>Bacillati</taxon>
        <taxon>Bacillota</taxon>
        <taxon>Bacilli</taxon>
        <taxon>Bacillales</taxon>
        <taxon>Paenibacillaceae</taxon>
        <taxon>Paenibacillus</taxon>
    </lineage>
</organism>
<gene>
    <name evidence="1" type="ORF">AV654_18425</name>
</gene>